<keyword evidence="1" id="KW-0472">Membrane</keyword>
<accession>X0UKV7</accession>
<keyword evidence="1" id="KW-0812">Transmembrane</keyword>
<dbReference type="EMBL" id="BARS01020351">
    <property type="protein sequence ID" value="GAG06265.1"/>
    <property type="molecule type" value="Genomic_DNA"/>
</dbReference>
<feature type="transmembrane region" description="Helical" evidence="1">
    <location>
        <begin position="14"/>
        <end position="35"/>
    </location>
</feature>
<sequence>MVNLTELKKFNRDFIWILTPEIFITTNNIGIINLFQYIRYILIERKSIYYKENANAPLFLILSNASLIVIKRIDIERKAEPPNNYVWFLAF</sequence>
<reference evidence="2" key="1">
    <citation type="journal article" date="2014" name="Front. Microbiol.">
        <title>High frequency of phylogenetically diverse reductive dehalogenase-homologous genes in deep subseafloor sedimentary metagenomes.</title>
        <authorList>
            <person name="Kawai M."/>
            <person name="Futagami T."/>
            <person name="Toyoda A."/>
            <person name="Takaki Y."/>
            <person name="Nishi S."/>
            <person name="Hori S."/>
            <person name="Arai W."/>
            <person name="Tsubouchi T."/>
            <person name="Morono Y."/>
            <person name="Uchiyama I."/>
            <person name="Ito T."/>
            <person name="Fujiyama A."/>
            <person name="Inagaki F."/>
            <person name="Takami H."/>
        </authorList>
    </citation>
    <scope>NUCLEOTIDE SEQUENCE</scope>
    <source>
        <strain evidence="2">Expedition CK06-06</strain>
    </source>
</reference>
<comment type="caution">
    <text evidence="2">The sequence shown here is derived from an EMBL/GenBank/DDBJ whole genome shotgun (WGS) entry which is preliminary data.</text>
</comment>
<proteinExistence type="predicted"/>
<dbReference type="AlphaFoldDB" id="X0UKV7"/>
<name>X0UKV7_9ZZZZ</name>
<keyword evidence="1" id="KW-1133">Transmembrane helix</keyword>
<protein>
    <submittedName>
        <fullName evidence="2">Uncharacterized protein</fullName>
    </submittedName>
</protein>
<evidence type="ECO:0000313" key="2">
    <source>
        <dbReference type="EMBL" id="GAG06265.1"/>
    </source>
</evidence>
<organism evidence="2">
    <name type="scientific">marine sediment metagenome</name>
    <dbReference type="NCBI Taxonomy" id="412755"/>
    <lineage>
        <taxon>unclassified sequences</taxon>
        <taxon>metagenomes</taxon>
        <taxon>ecological metagenomes</taxon>
    </lineage>
</organism>
<gene>
    <name evidence="2" type="ORF">S01H1_32829</name>
</gene>
<evidence type="ECO:0000256" key="1">
    <source>
        <dbReference type="SAM" id="Phobius"/>
    </source>
</evidence>